<dbReference type="GO" id="GO:0000155">
    <property type="term" value="F:phosphorelay sensor kinase activity"/>
    <property type="evidence" value="ECO:0007669"/>
    <property type="project" value="InterPro"/>
</dbReference>
<keyword evidence="9" id="KW-0067">ATP-binding</keyword>
<evidence type="ECO:0000259" key="12">
    <source>
        <dbReference type="PROSITE" id="PS50885"/>
    </source>
</evidence>
<evidence type="ECO:0000256" key="3">
    <source>
        <dbReference type="ARBA" id="ARBA00012438"/>
    </source>
</evidence>
<dbReference type="CDD" id="cd00082">
    <property type="entry name" value="HisKA"/>
    <property type="match status" value="1"/>
</dbReference>
<dbReference type="PANTHER" id="PTHR44936">
    <property type="entry name" value="SENSOR PROTEIN CREC"/>
    <property type="match status" value="1"/>
</dbReference>
<keyword evidence="6" id="KW-0808">Transferase</keyword>
<evidence type="ECO:0000256" key="10">
    <source>
        <dbReference type="SAM" id="Phobius"/>
    </source>
</evidence>
<dbReference type="InterPro" id="IPR050980">
    <property type="entry name" value="2C_sensor_his_kinase"/>
</dbReference>
<dbReference type="Pfam" id="PF00512">
    <property type="entry name" value="HisKA"/>
    <property type="match status" value="1"/>
</dbReference>
<dbReference type="InterPro" id="IPR036097">
    <property type="entry name" value="HisK_dim/P_sf"/>
</dbReference>
<evidence type="ECO:0000256" key="4">
    <source>
        <dbReference type="ARBA" id="ARBA00022475"/>
    </source>
</evidence>
<feature type="domain" description="HAMP" evidence="12">
    <location>
        <begin position="179"/>
        <end position="234"/>
    </location>
</feature>
<gene>
    <name evidence="13" type="ORF">JF547_08175</name>
</gene>
<evidence type="ECO:0000259" key="11">
    <source>
        <dbReference type="PROSITE" id="PS50109"/>
    </source>
</evidence>
<keyword evidence="10" id="KW-0812">Transmembrane</keyword>
<evidence type="ECO:0000256" key="5">
    <source>
        <dbReference type="ARBA" id="ARBA00022553"/>
    </source>
</evidence>
<dbReference type="InterPro" id="IPR005467">
    <property type="entry name" value="His_kinase_dom"/>
</dbReference>
<dbReference type="CDD" id="cd06225">
    <property type="entry name" value="HAMP"/>
    <property type="match status" value="1"/>
</dbReference>
<dbReference type="GO" id="GO:0005886">
    <property type="term" value="C:plasma membrane"/>
    <property type="evidence" value="ECO:0007669"/>
    <property type="project" value="UniProtKB-SubCell"/>
</dbReference>
<organism evidence="13 14">
    <name type="scientific">Thalassospira povalilytica</name>
    <dbReference type="NCBI Taxonomy" id="732237"/>
    <lineage>
        <taxon>Bacteria</taxon>
        <taxon>Pseudomonadati</taxon>
        <taxon>Pseudomonadota</taxon>
        <taxon>Alphaproteobacteria</taxon>
        <taxon>Rhodospirillales</taxon>
        <taxon>Thalassospiraceae</taxon>
        <taxon>Thalassospira</taxon>
    </lineage>
</organism>
<dbReference type="PANTHER" id="PTHR44936:SF10">
    <property type="entry name" value="SENSOR PROTEIN RSTB"/>
    <property type="match status" value="1"/>
</dbReference>
<evidence type="ECO:0000256" key="2">
    <source>
        <dbReference type="ARBA" id="ARBA00004651"/>
    </source>
</evidence>
<dbReference type="RefSeq" id="WP_206927169.1">
    <property type="nucleotide sequence ID" value="NZ_JAEKJW010000002.1"/>
</dbReference>
<dbReference type="EC" id="2.7.13.3" evidence="3"/>
<feature type="transmembrane region" description="Helical" evidence="10">
    <location>
        <begin position="6"/>
        <end position="31"/>
    </location>
</feature>
<dbReference type="InterPro" id="IPR003661">
    <property type="entry name" value="HisK_dim/P_dom"/>
</dbReference>
<dbReference type="Gene3D" id="1.10.8.500">
    <property type="entry name" value="HAMP domain in histidine kinase"/>
    <property type="match status" value="1"/>
</dbReference>
<dbReference type="InterPro" id="IPR003594">
    <property type="entry name" value="HATPase_dom"/>
</dbReference>
<keyword evidence="7" id="KW-0547">Nucleotide-binding</keyword>
<dbReference type="PRINTS" id="PR00344">
    <property type="entry name" value="BCTRLSENSOR"/>
</dbReference>
<keyword evidence="4" id="KW-1003">Cell membrane</keyword>
<dbReference type="SMART" id="SM00387">
    <property type="entry name" value="HATPase_c"/>
    <property type="match status" value="1"/>
</dbReference>
<dbReference type="EMBL" id="JAEKJW010000002">
    <property type="protein sequence ID" value="MBN8196441.1"/>
    <property type="molecule type" value="Genomic_DNA"/>
</dbReference>
<dbReference type="SUPFAM" id="SSF47384">
    <property type="entry name" value="Homodimeric domain of signal transducing histidine kinase"/>
    <property type="match status" value="1"/>
</dbReference>
<evidence type="ECO:0000256" key="8">
    <source>
        <dbReference type="ARBA" id="ARBA00022777"/>
    </source>
</evidence>
<dbReference type="AlphaFoldDB" id="A0A8I1M782"/>
<evidence type="ECO:0000256" key="9">
    <source>
        <dbReference type="ARBA" id="ARBA00022840"/>
    </source>
</evidence>
<keyword evidence="8" id="KW-0418">Kinase</keyword>
<dbReference type="SMART" id="SM00388">
    <property type="entry name" value="HisKA"/>
    <property type="match status" value="1"/>
</dbReference>
<keyword evidence="10" id="KW-1133">Transmembrane helix</keyword>
<protein>
    <recommendedName>
        <fullName evidence="3">histidine kinase</fullName>
        <ecNumber evidence="3">2.7.13.3</ecNumber>
    </recommendedName>
</protein>
<dbReference type="InterPro" id="IPR036890">
    <property type="entry name" value="HATPase_C_sf"/>
</dbReference>
<sequence>MKRRLFWKILIGFIITFTGISVGVWSLLMLYGGPPEPFHIGYLKRTAPGYLQTAAEVARHGGVDELEATIAHWPKSERSRLIIDLGTPGSGGTVDGANSADMVARVLPDNGSPEWLDALKEYPAFEQVVTGPGGEKIRLIYDVSDVIAEIPQRSRWKVPNPLIILGSIGGLVFSGVLAWYLTRPILKISDGFEELSRGNLDYRLGKTIGRRRDEIADLARDFDVMADRLQRLVAARDRLLNDVSHELRSPLARMQLAVGLARQSPDKSATSLDRIEKEAVRLDELVGELLTLSRAESGAARHQSWIDLDHLLGRVVSDARFEADATGVIVDADFGARPSGDHNVPVLMGSPELLRRAFENVVRNALRHSGEGQIVKITATDDTDHQQFRIDISDEGPGIDGDKLDDLFEPFVRGQSNAWGGGFGLGLSIAQRAIRAHGGDIKIRNRDQGGLLVTILLPYELRQAEV</sequence>
<dbReference type="PROSITE" id="PS50885">
    <property type="entry name" value="HAMP"/>
    <property type="match status" value="1"/>
</dbReference>
<evidence type="ECO:0000256" key="1">
    <source>
        <dbReference type="ARBA" id="ARBA00000085"/>
    </source>
</evidence>
<name>A0A8I1M782_9PROT</name>
<keyword evidence="10" id="KW-0472">Membrane</keyword>
<accession>A0A8I1M782</accession>
<dbReference type="InterPro" id="IPR003660">
    <property type="entry name" value="HAMP_dom"/>
</dbReference>
<dbReference type="SUPFAM" id="SSF55874">
    <property type="entry name" value="ATPase domain of HSP90 chaperone/DNA topoisomerase II/histidine kinase"/>
    <property type="match status" value="1"/>
</dbReference>
<dbReference type="InterPro" id="IPR004358">
    <property type="entry name" value="Sig_transdc_His_kin-like_C"/>
</dbReference>
<dbReference type="Gene3D" id="1.10.287.130">
    <property type="match status" value="1"/>
</dbReference>
<evidence type="ECO:0000256" key="7">
    <source>
        <dbReference type="ARBA" id="ARBA00022741"/>
    </source>
</evidence>
<evidence type="ECO:0000313" key="14">
    <source>
        <dbReference type="Proteomes" id="UP000664405"/>
    </source>
</evidence>
<comment type="caution">
    <text evidence="13">The sequence shown here is derived from an EMBL/GenBank/DDBJ whole genome shotgun (WGS) entry which is preliminary data.</text>
</comment>
<comment type="subcellular location">
    <subcellularLocation>
        <location evidence="2">Cell membrane</location>
        <topology evidence="2">Multi-pass membrane protein</topology>
    </subcellularLocation>
</comment>
<dbReference type="GO" id="GO:0005524">
    <property type="term" value="F:ATP binding"/>
    <property type="evidence" value="ECO:0007669"/>
    <property type="project" value="UniProtKB-KW"/>
</dbReference>
<dbReference type="Gene3D" id="3.30.565.10">
    <property type="entry name" value="Histidine kinase-like ATPase, C-terminal domain"/>
    <property type="match status" value="1"/>
</dbReference>
<keyword evidence="5" id="KW-0597">Phosphoprotein</keyword>
<evidence type="ECO:0000256" key="6">
    <source>
        <dbReference type="ARBA" id="ARBA00022679"/>
    </source>
</evidence>
<dbReference type="Proteomes" id="UP000664405">
    <property type="component" value="Unassembled WGS sequence"/>
</dbReference>
<dbReference type="PROSITE" id="PS50109">
    <property type="entry name" value="HIS_KIN"/>
    <property type="match status" value="1"/>
</dbReference>
<dbReference type="SUPFAM" id="SSF158472">
    <property type="entry name" value="HAMP domain-like"/>
    <property type="match status" value="1"/>
</dbReference>
<comment type="catalytic activity">
    <reaction evidence="1">
        <text>ATP + protein L-histidine = ADP + protein N-phospho-L-histidine.</text>
        <dbReference type="EC" id="2.7.13.3"/>
    </reaction>
</comment>
<reference evidence="13" key="1">
    <citation type="submission" date="2020-12" db="EMBL/GenBank/DDBJ databases">
        <title>Oil enriched cultivation method for isolating marine PHA-producing bacteria.</title>
        <authorList>
            <person name="Zheng W."/>
            <person name="Yu S."/>
            <person name="Huang Y."/>
        </authorList>
    </citation>
    <scope>NUCLEOTIDE SEQUENCE</scope>
    <source>
        <strain evidence="13">SY-2-3</strain>
    </source>
</reference>
<dbReference type="Pfam" id="PF02518">
    <property type="entry name" value="HATPase_c"/>
    <property type="match status" value="1"/>
</dbReference>
<evidence type="ECO:0000313" key="13">
    <source>
        <dbReference type="EMBL" id="MBN8196441.1"/>
    </source>
</evidence>
<proteinExistence type="predicted"/>
<feature type="domain" description="Histidine kinase" evidence="11">
    <location>
        <begin position="242"/>
        <end position="461"/>
    </location>
</feature>
<dbReference type="SMART" id="SM00304">
    <property type="entry name" value="HAMP"/>
    <property type="match status" value="1"/>
</dbReference>
<dbReference type="Pfam" id="PF00672">
    <property type="entry name" value="HAMP"/>
    <property type="match status" value="1"/>
</dbReference>